<evidence type="ECO:0000256" key="4">
    <source>
        <dbReference type="ARBA" id="ARBA00035256"/>
    </source>
</evidence>
<sequence length="254" mass="27949">MSLVTMRQMLEAGVHFGHQTRYWHPKMAPYIFGERNKIHIINLEKTLPMFNDALNFLGKVAADGGQILFVGTKRSARDVVAEEARRAGMPHVTHRWLGGMLTNFSTVKQSIKRLKDLETMDTDGSFDVLNKREALSRRREKDKLDRGLGGIKDMNRMPDAMFVIDVGYERIAVNEAKKRGIPVVAVVDSNNPPDGVDYVIPGNDDAMRAIQLYVAAIADTIVEAKGTMTTAAGEEAFGQAETAEGAEASAADQA</sequence>
<dbReference type="PANTHER" id="PTHR12534">
    <property type="entry name" value="30S RIBOSOMAL PROTEIN S2 PROKARYOTIC AND ORGANELLAR"/>
    <property type="match status" value="1"/>
</dbReference>
<keyword evidence="8" id="KW-1185">Reference proteome</keyword>
<dbReference type="PROSITE" id="PS00962">
    <property type="entry name" value="RIBOSOMAL_S2_1"/>
    <property type="match status" value="1"/>
</dbReference>
<dbReference type="Gene3D" id="3.40.50.10490">
    <property type="entry name" value="Glucose-6-phosphate isomerase like protein, domain 1"/>
    <property type="match status" value="1"/>
</dbReference>
<dbReference type="InterPro" id="IPR005706">
    <property type="entry name" value="Ribosomal_uS2_bac/mit/plastid"/>
</dbReference>
<protein>
    <recommendedName>
        <fullName evidence="4 5">Small ribosomal subunit protein uS2</fullName>
    </recommendedName>
</protein>
<evidence type="ECO:0000313" key="8">
    <source>
        <dbReference type="Proteomes" id="UP000189177"/>
    </source>
</evidence>
<dbReference type="SUPFAM" id="SSF52313">
    <property type="entry name" value="Ribosomal protein S2"/>
    <property type="match status" value="1"/>
</dbReference>
<evidence type="ECO:0000256" key="2">
    <source>
        <dbReference type="ARBA" id="ARBA00022980"/>
    </source>
</evidence>
<dbReference type="HAMAP" id="MF_00291_B">
    <property type="entry name" value="Ribosomal_uS2_B"/>
    <property type="match status" value="1"/>
</dbReference>
<dbReference type="PANTHER" id="PTHR12534:SF0">
    <property type="entry name" value="SMALL RIBOSOMAL SUBUNIT PROTEIN US2M"/>
    <property type="match status" value="1"/>
</dbReference>
<dbReference type="InterPro" id="IPR018130">
    <property type="entry name" value="Ribosomal_uS2_CS"/>
</dbReference>
<dbReference type="NCBIfam" id="TIGR01011">
    <property type="entry name" value="rpsB_bact"/>
    <property type="match status" value="1"/>
</dbReference>
<dbReference type="Pfam" id="PF00318">
    <property type="entry name" value="Ribosomal_S2"/>
    <property type="match status" value="1"/>
</dbReference>
<keyword evidence="2 5" id="KW-0689">Ribosomal protein</keyword>
<dbReference type="AlphaFoldDB" id="A0A1V2ZW35"/>
<dbReference type="InterPro" id="IPR001865">
    <property type="entry name" value="Ribosomal_uS2"/>
</dbReference>
<comment type="similarity">
    <text evidence="1 5 6">Belongs to the universal ribosomal protein uS2 family.</text>
</comment>
<dbReference type="OrthoDB" id="9808036at2"/>
<proteinExistence type="inferred from homology"/>
<evidence type="ECO:0000256" key="6">
    <source>
        <dbReference type="RuleBase" id="RU003631"/>
    </source>
</evidence>
<evidence type="ECO:0000256" key="3">
    <source>
        <dbReference type="ARBA" id="ARBA00023274"/>
    </source>
</evidence>
<dbReference type="PRINTS" id="PR00395">
    <property type="entry name" value="RIBOSOMALS2"/>
</dbReference>
<name>A0A1V2ZW35_9GAMM</name>
<dbReference type="FunFam" id="1.10.287.610:FF:000001">
    <property type="entry name" value="30S ribosomal protein S2"/>
    <property type="match status" value="1"/>
</dbReference>
<dbReference type="Proteomes" id="UP000189177">
    <property type="component" value="Unassembled WGS sequence"/>
</dbReference>
<organism evidence="7 8">
    <name type="scientific">Thioalkalivibrio halophilus</name>
    <dbReference type="NCBI Taxonomy" id="252474"/>
    <lineage>
        <taxon>Bacteria</taxon>
        <taxon>Pseudomonadati</taxon>
        <taxon>Pseudomonadota</taxon>
        <taxon>Gammaproteobacteria</taxon>
        <taxon>Chromatiales</taxon>
        <taxon>Ectothiorhodospiraceae</taxon>
        <taxon>Thioalkalivibrio</taxon>
    </lineage>
</organism>
<dbReference type="EMBL" id="MUZR01000054">
    <property type="protein sequence ID" value="OOC09286.1"/>
    <property type="molecule type" value="Genomic_DNA"/>
</dbReference>
<keyword evidence="3 5" id="KW-0687">Ribonucleoprotein</keyword>
<dbReference type="CDD" id="cd01425">
    <property type="entry name" value="RPS2"/>
    <property type="match status" value="1"/>
</dbReference>
<dbReference type="GO" id="GO:0022627">
    <property type="term" value="C:cytosolic small ribosomal subunit"/>
    <property type="evidence" value="ECO:0007669"/>
    <property type="project" value="TreeGrafter"/>
</dbReference>
<reference evidence="7 8" key="1">
    <citation type="submission" date="2017-02" db="EMBL/GenBank/DDBJ databases">
        <title>Genomic diversity within the haloalkaliphilic genus Thioalkalivibrio.</title>
        <authorList>
            <person name="Ahn A.-C."/>
            <person name="Meier-Kolthoff J."/>
            <person name="Overmars L."/>
            <person name="Richter M."/>
            <person name="Woyke T."/>
            <person name="Sorokin D.Y."/>
            <person name="Muyzer G."/>
        </authorList>
    </citation>
    <scope>NUCLEOTIDE SEQUENCE [LARGE SCALE GENOMIC DNA]</scope>
    <source>
        <strain evidence="7 8">HL17</strain>
    </source>
</reference>
<dbReference type="GO" id="GO:0006412">
    <property type="term" value="P:translation"/>
    <property type="evidence" value="ECO:0007669"/>
    <property type="project" value="UniProtKB-UniRule"/>
</dbReference>
<dbReference type="RefSeq" id="WP_077244746.1">
    <property type="nucleotide sequence ID" value="NZ_MUZR01000054.1"/>
</dbReference>
<evidence type="ECO:0000256" key="5">
    <source>
        <dbReference type="HAMAP-Rule" id="MF_00291"/>
    </source>
</evidence>
<gene>
    <name evidence="5" type="primary">rpsB</name>
    <name evidence="7" type="ORF">B1A74_11815</name>
</gene>
<evidence type="ECO:0000256" key="1">
    <source>
        <dbReference type="ARBA" id="ARBA00006242"/>
    </source>
</evidence>
<evidence type="ECO:0000313" key="7">
    <source>
        <dbReference type="EMBL" id="OOC09286.1"/>
    </source>
</evidence>
<dbReference type="PROSITE" id="PS00963">
    <property type="entry name" value="RIBOSOMAL_S2_2"/>
    <property type="match status" value="1"/>
</dbReference>
<dbReference type="STRING" id="252474.B1A74_11815"/>
<comment type="caution">
    <text evidence="7">The sequence shown here is derived from an EMBL/GenBank/DDBJ whole genome shotgun (WGS) entry which is preliminary data.</text>
</comment>
<accession>A0A1V2ZW35</accession>
<dbReference type="Gene3D" id="1.10.287.610">
    <property type="entry name" value="Helix hairpin bin"/>
    <property type="match status" value="1"/>
</dbReference>
<dbReference type="InterPro" id="IPR023591">
    <property type="entry name" value="Ribosomal_uS2_flav_dom_sf"/>
</dbReference>
<dbReference type="GO" id="GO:0003735">
    <property type="term" value="F:structural constituent of ribosome"/>
    <property type="evidence" value="ECO:0007669"/>
    <property type="project" value="InterPro"/>
</dbReference>